<dbReference type="AlphaFoldDB" id="A0A843UAP0"/>
<feature type="region of interest" description="Disordered" evidence="1">
    <location>
        <begin position="9"/>
        <end position="30"/>
    </location>
</feature>
<dbReference type="Proteomes" id="UP000652761">
    <property type="component" value="Unassembled WGS sequence"/>
</dbReference>
<sequence>MIVELREGYGCGGRQPQGGGSVQTVGEEAAPDGRPLTAVAVEVPLRVAELLIQVAQGAPPPHPPHLLSAPEASTPQLRIRAVRKATDRILANAAKGCTRWSRAMLSKCQALKFRRKRRVVPPGCSCQRKLELTTLPVGKVSELDRKVRTLGRLVPDCRNSIVATNGLRDVHLWML</sequence>
<comment type="caution">
    <text evidence="2">The sequence shown here is derived from an EMBL/GenBank/DDBJ whole genome shotgun (WGS) entry which is preliminary data.</text>
</comment>
<evidence type="ECO:0000313" key="2">
    <source>
        <dbReference type="EMBL" id="MQL78373.1"/>
    </source>
</evidence>
<evidence type="ECO:0000256" key="1">
    <source>
        <dbReference type="SAM" id="MobiDB-lite"/>
    </source>
</evidence>
<reference evidence="2" key="1">
    <citation type="submission" date="2017-07" db="EMBL/GenBank/DDBJ databases">
        <title>Taro Niue Genome Assembly and Annotation.</title>
        <authorList>
            <person name="Atibalentja N."/>
            <person name="Keating K."/>
            <person name="Fields C.J."/>
        </authorList>
    </citation>
    <scope>NUCLEOTIDE SEQUENCE</scope>
    <source>
        <strain evidence="2">Niue_2</strain>
        <tissue evidence="2">Leaf</tissue>
    </source>
</reference>
<evidence type="ECO:0000313" key="3">
    <source>
        <dbReference type="Proteomes" id="UP000652761"/>
    </source>
</evidence>
<keyword evidence="3" id="KW-1185">Reference proteome</keyword>
<proteinExistence type="predicted"/>
<organism evidence="2 3">
    <name type="scientific">Colocasia esculenta</name>
    <name type="common">Wild taro</name>
    <name type="synonym">Arum esculentum</name>
    <dbReference type="NCBI Taxonomy" id="4460"/>
    <lineage>
        <taxon>Eukaryota</taxon>
        <taxon>Viridiplantae</taxon>
        <taxon>Streptophyta</taxon>
        <taxon>Embryophyta</taxon>
        <taxon>Tracheophyta</taxon>
        <taxon>Spermatophyta</taxon>
        <taxon>Magnoliopsida</taxon>
        <taxon>Liliopsida</taxon>
        <taxon>Araceae</taxon>
        <taxon>Aroideae</taxon>
        <taxon>Colocasieae</taxon>
        <taxon>Colocasia</taxon>
    </lineage>
</organism>
<dbReference type="OrthoDB" id="1647165at2759"/>
<name>A0A843UAP0_COLES</name>
<dbReference type="EMBL" id="NMUH01000396">
    <property type="protein sequence ID" value="MQL78373.1"/>
    <property type="molecule type" value="Genomic_DNA"/>
</dbReference>
<accession>A0A843UAP0</accession>
<protein>
    <submittedName>
        <fullName evidence="2">Uncharacterized protein</fullName>
    </submittedName>
</protein>
<feature type="compositionally biased region" description="Gly residues" evidence="1">
    <location>
        <begin position="9"/>
        <end position="21"/>
    </location>
</feature>
<gene>
    <name evidence="2" type="ORF">Taro_010803</name>
</gene>